<dbReference type="GO" id="GO:0006974">
    <property type="term" value="P:DNA damage response"/>
    <property type="evidence" value="ECO:0007669"/>
    <property type="project" value="UniProtKB-ARBA"/>
</dbReference>
<dbReference type="GO" id="GO:0005634">
    <property type="term" value="C:nucleus"/>
    <property type="evidence" value="ECO:0007669"/>
    <property type="project" value="TreeGrafter"/>
</dbReference>
<sequence length="526" mass="58070">MARRGVSAEEARGGRPRRSAASTSSGSDDEFENFLSRMKTPRPATCCVPRTQSRLDDSKDDFFRYLTSKYGSGKKGPRSAQAQEVPGTPGNGAVPSASFLPPLVFSETDSDDDDDSVFAKGTPGNPQQPRRACQAPKWTWRSLPCPVARRGSPNSPLREGERRCCTDQSGGTAQSQEARASAVLGSDTSDEEMDSLLVRLKQKMVLSARKAPAADPTGTSERRNVPPPLGSARPAVKSESALPTRPRLPLPATPISVQAPKSKVLGDITPSHQTQMRSSCQVQGCFLQELSDPESQHSKNFRRRKGELAQSLYDFYNRSVFEQKLPENMEIVWNKKMRKTAGCCVSGQLKGPEGQRYARIMLSEKVCDSADRLRDTLIHELCHAAAWLIHGVRDGHGRFWRLYAKKSAVVHPELPVVSRCHNYEIKYKFTYECCRCKNTIGRHSKSLDTQRYVCALCKGQFVLCQPTRKDGTPAKAPLTPFAKFVKENYSSAKHSQKGLSHGDVMKKLSADFAAQVSLTPQATLPH</sequence>
<evidence type="ECO:0000259" key="2">
    <source>
        <dbReference type="SMART" id="SM00731"/>
    </source>
</evidence>
<dbReference type="InterPro" id="IPR035240">
    <property type="entry name" value="SprT_Zn_ribbon"/>
</dbReference>
<protein>
    <recommendedName>
        <fullName evidence="2">SprT-like domain-containing protein</fullName>
    </recommendedName>
</protein>
<dbReference type="InterPro" id="IPR036910">
    <property type="entry name" value="HMG_box_dom_sf"/>
</dbReference>
<feature type="region of interest" description="Disordered" evidence="1">
    <location>
        <begin position="208"/>
        <end position="254"/>
    </location>
</feature>
<dbReference type="SUPFAM" id="SSF47095">
    <property type="entry name" value="HMG-box"/>
    <property type="match status" value="1"/>
</dbReference>
<dbReference type="PANTHER" id="PTHR23099">
    <property type="entry name" value="TRANSCRIPTIONAL REGULATOR"/>
    <property type="match status" value="1"/>
</dbReference>
<proteinExistence type="predicted"/>
<evidence type="ECO:0000313" key="3">
    <source>
        <dbReference type="EMBL" id="CAI5786794.1"/>
    </source>
</evidence>
<keyword evidence="4" id="KW-1185">Reference proteome</keyword>
<dbReference type="AlphaFoldDB" id="A0AA35L0A9"/>
<dbReference type="CDD" id="cd00084">
    <property type="entry name" value="HMG-box_SF"/>
    <property type="match status" value="1"/>
</dbReference>
<dbReference type="Proteomes" id="UP001178461">
    <property type="component" value="Chromosome 10"/>
</dbReference>
<dbReference type="EMBL" id="OX395135">
    <property type="protein sequence ID" value="CAI5786794.1"/>
    <property type="molecule type" value="Genomic_DNA"/>
</dbReference>
<dbReference type="PANTHER" id="PTHR23099:SF0">
    <property type="entry name" value="GERM CELL NUCLEAR ACIDIC PROTEIN"/>
    <property type="match status" value="1"/>
</dbReference>
<accession>A0AA35L0A9</accession>
<name>A0AA35L0A9_9SAUR</name>
<dbReference type="Pfam" id="PF17283">
    <property type="entry name" value="Zn_ribbon_SprT"/>
    <property type="match status" value="1"/>
</dbReference>
<evidence type="ECO:0000256" key="1">
    <source>
        <dbReference type="SAM" id="MobiDB-lite"/>
    </source>
</evidence>
<feature type="compositionally biased region" description="Basic and acidic residues" evidence="1">
    <location>
        <begin position="1"/>
        <end position="13"/>
    </location>
</feature>
<evidence type="ECO:0000313" key="4">
    <source>
        <dbReference type="Proteomes" id="UP001178461"/>
    </source>
</evidence>
<dbReference type="SMART" id="SM00731">
    <property type="entry name" value="SprT"/>
    <property type="match status" value="1"/>
</dbReference>
<organism evidence="3 4">
    <name type="scientific">Podarcis lilfordi</name>
    <name type="common">Lilford's wall lizard</name>
    <dbReference type="NCBI Taxonomy" id="74358"/>
    <lineage>
        <taxon>Eukaryota</taxon>
        <taxon>Metazoa</taxon>
        <taxon>Chordata</taxon>
        <taxon>Craniata</taxon>
        <taxon>Vertebrata</taxon>
        <taxon>Euteleostomi</taxon>
        <taxon>Lepidosauria</taxon>
        <taxon>Squamata</taxon>
        <taxon>Bifurcata</taxon>
        <taxon>Unidentata</taxon>
        <taxon>Episquamata</taxon>
        <taxon>Laterata</taxon>
        <taxon>Lacertibaenia</taxon>
        <taxon>Lacertidae</taxon>
        <taxon>Podarcis</taxon>
    </lineage>
</organism>
<feature type="compositionally biased region" description="Polar residues" evidence="1">
    <location>
        <begin position="166"/>
        <end position="178"/>
    </location>
</feature>
<dbReference type="InterPro" id="IPR006640">
    <property type="entry name" value="SprT-like_domain"/>
</dbReference>
<feature type="region of interest" description="Disordered" evidence="1">
    <location>
        <begin position="67"/>
        <end position="189"/>
    </location>
</feature>
<feature type="domain" description="SprT-like" evidence="2">
    <location>
        <begin position="306"/>
        <end position="464"/>
    </location>
</feature>
<reference evidence="3" key="1">
    <citation type="submission" date="2022-12" db="EMBL/GenBank/DDBJ databases">
        <authorList>
            <person name="Alioto T."/>
            <person name="Alioto T."/>
            <person name="Gomez Garrido J."/>
        </authorList>
    </citation>
    <scope>NUCLEOTIDE SEQUENCE</scope>
</reference>
<dbReference type="Pfam" id="PF10263">
    <property type="entry name" value="SprT-like"/>
    <property type="match status" value="1"/>
</dbReference>
<gene>
    <name evidence="3" type="ORF">PODLI_1B014453</name>
</gene>
<feature type="region of interest" description="Disordered" evidence="1">
    <location>
        <begin position="1"/>
        <end position="54"/>
    </location>
</feature>